<accession>A0A1I7ERR9</accession>
<proteinExistence type="predicted"/>
<protein>
    <submittedName>
        <fullName evidence="1">Uncharacterized protein</fullName>
    </submittedName>
</protein>
<gene>
    <name evidence="1" type="ORF">SAMN05192563_105928</name>
</gene>
<dbReference type="Proteomes" id="UP000198844">
    <property type="component" value="Unassembled WGS sequence"/>
</dbReference>
<dbReference type="AlphaFoldDB" id="A0A1I7ERR9"/>
<sequence>MSPFNDPTEFAQTTAMFSAVPCDHRFDAAFVQSLTMRIGIVTTIGIDDLGSPKWSAARAADRGNRVDERQQLGDVVAVRAGQDGVDGNAIGVYEDVVLGTGSRAVRGIRASFLPAPTARTDEESTAAYERSICPASRNLSSSSSCSRYHTPALRQSFSLRQRVAPEPKPNTVGRWFHRRPVFNTNRMPFNAARSDTRGRPGCSLRRGLGGGTNGSISVHNSSSMFKPRLRAGHCVNSSTGSAVPSSRTCPQCCRVSLSIVSDFGVIHCLSSTVTLNHSFAPANAVARPT</sequence>
<organism evidence="1 2">
    <name type="scientific">Paraburkholderia aspalathi</name>
    <dbReference type="NCBI Taxonomy" id="1324617"/>
    <lineage>
        <taxon>Bacteria</taxon>
        <taxon>Pseudomonadati</taxon>
        <taxon>Pseudomonadota</taxon>
        <taxon>Betaproteobacteria</taxon>
        <taxon>Burkholderiales</taxon>
        <taxon>Burkholderiaceae</taxon>
        <taxon>Paraburkholderia</taxon>
    </lineage>
</organism>
<name>A0A1I7ERR9_9BURK</name>
<reference evidence="1 2" key="1">
    <citation type="submission" date="2016-10" db="EMBL/GenBank/DDBJ databases">
        <authorList>
            <person name="de Groot N.N."/>
        </authorList>
    </citation>
    <scope>NUCLEOTIDE SEQUENCE [LARGE SCALE GENOMIC DNA]</scope>
    <source>
        <strain evidence="1 2">LMG 27731</strain>
    </source>
</reference>
<dbReference type="EMBL" id="FPBH01000059">
    <property type="protein sequence ID" value="SFU26583.1"/>
    <property type="molecule type" value="Genomic_DNA"/>
</dbReference>
<evidence type="ECO:0000313" key="2">
    <source>
        <dbReference type="Proteomes" id="UP000198844"/>
    </source>
</evidence>
<evidence type="ECO:0000313" key="1">
    <source>
        <dbReference type="EMBL" id="SFU26583.1"/>
    </source>
</evidence>